<sequence>MAWKSGFKRIVAETDSSTTVQLLCTDTNPNHHFFSLIQSCKEIINGDWRCVVQHVYREGNFLADGLAHMGHKMDMGIWFFDNPPAEIRSIFVADCRGTFCLR</sequence>
<accession>A0AA39VST6</accession>
<dbReference type="GO" id="GO:0004523">
    <property type="term" value="F:RNA-DNA hybrid ribonuclease activity"/>
    <property type="evidence" value="ECO:0007669"/>
    <property type="project" value="InterPro"/>
</dbReference>
<gene>
    <name evidence="2" type="ORF">LWI29_012137</name>
</gene>
<feature type="domain" description="RNase H type-1" evidence="1">
    <location>
        <begin position="2"/>
        <end position="69"/>
    </location>
</feature>
<organism evidence="2 3">
    <name type="scientific">Acer saccharum</name>
    <name type="common">Sugar maple</name>
    <dbReference type="NCBI Taxonomy" id="4024"/>
    <lineage>
        <taxon>Eukaryota</taxon>
        <taxon>Viridiplantae</taxon>
        <taxon>Streptophyta</taxon>
        <taxon>Embryophyta</taxon>
        <taxon>Tracheophyta</taxon>
        <taxon>Spermatophyta</taxon>
        <taxon>Magnoliopsida</taxon>
        <taxon>eudicotyledons</taxon>
        <taxon>Gunneridae</taxon>
        <taxon>Pentapetalae</taxon>
        <taxon>rosids</taxon>
        <taxon>malvids</taxon>
        <taxon>Sapindales</taxon>
        <taxon>Sapindaceae</taxon>
        <taxon>Hippocastanoideae</taxon>
        <taxon>Acereae</taxon>
        <taxon>Acer</taxon>
    </lineage>
</organism>
<dbReference type="InterPro" id="IPR012337">
    <property type="entry name" value="RNaseH-like_sf"/>
</dbReference>
<dbReference type="InterPro" id="IPR044730">
    <property type="entry name" value="RNase_H-like_dom_plant"/>
</dbReference>
<reference evidence="2" key="2">
    <citation type="submission" date="2023-06" db="EMBL/GenBank/DDBJ databases">
        <authorList>
            <person name="Swenson N.G."/>
            <person name="Wegrzyn J.L."/>
            <person name="Mcevoy S.L."/>
        </authorList>
    </citation>
    <scope>NUCLEOTIDE SEQUENCE</scope>
    <source>
        <strain evidence="2">NS2018</strain>
        <tissue evidence="2">Leaf</tissue>
    </source>
</reference>
<dbReference type="Proteomes" id="UP001168877">
    <property type="component" value="Unassembled WGS sequence"/>
</dbReference>
<reference evidence="2" key="1">
    <citation type="journal article" date="2022" name="Plant J.">
        <title>Strategies of tolerance reflected in two North American maple genomes.</title>
        <authorList>
            <person name="McEvoy S.L."/>
            <person name="Sezen U.U."/>
            <person name="Trouern-Trend A."/>
            <person name="McMahon S.M."/>
            <person name="Schaberg P.G."/>
            <person name="Yang J."/>
            <person name="Wegrzyn J.L."/>
            <person name="Swenson N.G."/>
        </authorList>
    </citation>
    <scope>NUCLEOTIDE SEQUENCE</scope>
    <source>
        <strain evidence="2">NS2018</strain>
    </source>
</reference>
<comment type="caution">
    <text evidence="2">The sequence shown here is derived from an EMBL/GenBank/DDBJ whole genome shotgun (WGS) entry which is preliminary data.</text>
</comment>
<protein>
    <recommendedName>
        <fullName evidence="1">RNase H type-1 domain-containing protein</fullName>
    </recommendedName>
</protein>
<name>A0AA39VST6_ACESA</name>
<dbReference type="SUPFAM" id="SSF53098">
    <property type="entry name" value="Ribonuclease H-like"/>
    <property type="match status" value="1"/>
</dbReference>
<dbReference type="GO" id="GO:0003676">
    <property type="term" value="F:nucleic acid binding"/>
    <property type="evidence" value="ECO:0007669"/>
    <property type="project" value="InterPro"/>
</dbReference>
<dbReference type="InterPro" id="IPR036397">
    <property type="entry name" value="RNaseH_sf"/>
</dbReference>
<dbReference type="CDD" id="cd06222">
    <property type="entry name" value="RNase_H_like"/>
    <property type="match status" value="1"/>
</dbReference>
<dbReference type="EMBL" id="JAUESC010000381">
    <property type="protein sequence ID" value="KAK0589288.1"/>
    <property type="molecule type" value="Genomic_DNA"/>
</dbReference>
<evidence type="ECO:0000313" key="3">
    <source>
        <dbReference type="Proteomes" id="UP001168877"/>
    </source>
</evidence>
<dbReference type="AlphaFoldDB" id="A0AA39VST6"/>
<keyword evidence="3" id="KW-1185">Reference proteome</keyword>
<dbReference type="InterPro" id="IPR053151">
    <property type="entry name" value="RNase_H-like"/>
</dbReference>
<dbReference type="InterPro" id="IPR002156">
    <property type="entry name" value="RNaseH_domain"/>
</dbReference>
<dbReference type="PANTHER" id="PTHR47723:SF19">
    <property type="entry name" value="POLYNUCLEOTIDYL TRANSFERASE, RIBONUCLEASE H-LIKE SUPERFAMILY PROTEIN"/>
    <property type="match status" value="1"/>
</dbReference>
<evidence type="ECO:0000259" key="1">
    <source>
        <dbReference type="Pfam" id="PF13456"/>
    </source>
</evidence>
<proteinExistence type="predicted"/>
<dbReference type="Gene3D" id="3.30.420.10">
    <property type="entry name" value="Ribonuclease H-like superfamily/Ribonuclease H"/>
    <property type="match status" value="1"/>
</dbReference>
<dbReference type="Pfam" id="PF13456">
    <property type="entry name" value="RVT_3"/>
    <property type="match status" value="1"/>
</dbReference>
<evidence type="ECO:0000313" key="2">
    <source>
        <dbReference type="EMBL" id="KAK0589288.1"/>
    </source>
</evidence>
<dbReference type="PANTHER" id="PTHR47723">
    <property type="entry name" value="OS05G0353850 PROTEIN"/>
    <property type="match status" value="1"/>
</dbReference>